<dbReference type="InParanoid" id="Q22R88"/>
<gene>
    <name evidence="2" type="ORF">TTHERM_00023930</name>
</gene>
<dbReference type="RefSeq" id="XP_001008479.2">
    <property type="nucleotide sequence ID" value="XM_001008479.2"/>
</dbReference>
<proteinExistence type="predicted"/>
<feature type="coiled-coil region" evidence="1">
    <location>
        <begin position="41"/>
        <end position="68"/>
    </location>
</feature>
<reference evidence="3" key="1">
    <citation type="journal article" date="2006" name="PLoS Biol.">
        <title>Macronuclear genome sequence of the ciliate Tetrahymena thermophila, a model eukaryote.</title>
        <authorList>
            <person name="Eisen J.A."/>
            <person name="Coyne R.S."/>
            <person name="Wu M."/>
            <person name="Wu D."/>
            <person name="Thiagarajan M."/>
            <person name="Wortman J.R."/>
            <person name="Badger J.H."/>
            <person name="Ren Q."/>
            <person name="Amedeo P."/>
            <person name="Jones K.M."/>
            <person name="Tallon L.J."/>
            <person name="Delcher A.L."/>
            <person name="Salzberg S.L."/>
            <person name="Silva J.C."/>
            <person name="Haas B.J."/>
            <person name="Majoros W.H."/>
            <person name="Farzad M."/>
            <person name="Carlton J.M."/>
            <person name="Smith R.K. Jr."/>
            <person name="Garg J."/>
            <person name="Pearlman R.E."/>
            <person name="Karrer K.M."/>
            <person name="Sun L."/>
            <person name="Manning G."/>
            <person name="Elde N.C."/>
            <person name="Turkewitz A.P."/>
            <person name="Asai D.J."/>
            <person name="Wilkes D.E."/>
            <person name="Wang Y."/>
            <person name="Cai H."/>
            <person name="Collins K."/>
            <person name="Stewart B.A."/>
            <person name="Lee S.R."/>
            <person name="Wilamowska K."/>
            <person name="Weinberg Z."/>
            <person name="Ruzzo W.L."/>
            <person name="Wloga D."/>
            <person name="Gaertig J."/>
            <person name="Frankel J."/>
            <person name="Tsao C.-C."/>
            <person name="Gorovsky M.A."/>
            <person name="Keeling P.J."/>
            <person name="Waller R.F."/>
            <person name="Patron N.J."/>
            <person name="Cherry J.M."/>
            <person name="Stover N.A."/>
            <person name="Krieger C.J."/>
            <person name="del Toro C."/>
            <person name="Ryder H.F."/>
            <person name="Williamson S.C."/>
            <person name="Barbeau R.A."/>
            <person name="Hamilton E.P."/>
            <person name="Orias E."/>
        </authorList>
    </citation>
    <scope>NUCLEOTIDE SEQUENCE [LARGE SCALE GENOMIC DNA]</scope>
    <source>
        <strain evidence="3">SB210</strain>
    </source>
</reference>
<evidence type="ECO:0000313" key="3">
    <source>
        <dbReference type="Proteomes" id="UP000009168"/>
    </source>
</evidence>
<name>Q22R88_TETTS</name>
<dbReference type="OrthoDB" id="308231at2759"/>
<protein>
    <submittedName>
        <fullName evidence="2">Outer surface protein F, putative</fullName>
    </submittedName>
</protein>
<dbReference type="Proteomes" id="UP000009168">
    <property type="component" value="Unassembled WGS sequence"/>
</dbReference>
<dbReference type="HOGENOM" id="CLU_1879615_0_0_1"/>
<evidence type="ECO:0000313" key="2">
    <source>
        <dbReference type="EMBL" id="EAR88234.2"/>
    </source>
</evidence>
<organism evidence="2 3">
    <name type="scientific">Tetrahymena thermophila (strain SB210)</name>
    <dbReference type="NCBI Taxonomy" id="312017"/>
    <lineage>
        <taxon>Eukaryota</taxon>
        <taxon>Sar</taxon>
        <taxon>Alveolata</taxon>
        <taxon>Ciliophora</taxon>
        <taxon>Intramacronucleata</taxon>
        <taxon>Oligohymenophorea</taxon>
        <taxon>Hymenostomatida</taxon>
        <taxon>Tetrahymenina</taxon>
        <taxon>Tetrahymenidae</taxon>
        <taxon>Tetrahymena</taxon>
    </lineage>
</organism>
<dbReference type="KEGG" id="tet:TTHERM_00023930"/>
<dbReference type="GeneID" id="7828726"/>
<keyword evidence="1" id="KW-0175">Coiled coil</keyword>
<accession>Q22R88</accession>
<keyword evidence="3" id="KW-1185">Reference proteome</keyword>
<dbReference type="AlphaFoldDB" id="Q22R88"/>
<evidence type="ECO:0000256" key="1">
    <source>
        <dbReference type="SAM" id="Coils"/>
    </source>
</evidence>
<dbReference type="EMBL" id="GG662845">
    <property type="protein sequence ID" value="EAR88234.2"/>
    <property type="molecule type" value="Genomic_DNA"/>
</dbReference>
<sequence length="110" mass="12940">MNSLNQSTIEEDEKQSLEILQGFKLRYAELEEIVDKKISERQGIIEDIDVLEKRLKDLRKSLIKKKELRDKYCENIETSEKALNRIADSTKTLLDFVTKKNQILDREANI</sequence>